<organism evidence="1 2">
    <name type="scientific">Paracidovorax wautersii</name>
    <dbReference type="NCBI Taxonomy" id="1177982"/>
    <lineage>
        <taxon>Bacteria</taxon>
        <taxon>Pseudomonadati</taxon>
        <taxon>Pseudomonadota</taxon>
        <taxon>Betaproteobacteria</taxon>
        <taxon>Burkholderiales</taxon>
        <taxon>Comamonadaceae</taxon>
        <taxon>Paracidovorax</taxon>
    </lineage>
</organism>
<reference evidence="2" key="1">
    <citation type="submission" date="2016-10" db="EMBL/GenBank/DDBJ databases">
        <authorList>
            <person name="Varghese N."/>
            <person name="Submissions S."/>
        </authorList>
    </citation>
    <scope>NUCLEOTIDE SEQUENCE [LARGE SCALE GENOMIC DNA]</scope>
    <source>
        <strain evidence="2">DSM 27981</strain>
    </source>
</reference>
<protein>
    <submittedName>
        <fullName evidence="1">Uncharacterized protein</fullName>
    </submittedName>
</protein>
<evidence type="ECO:0000313" key="1">
    <source>
        <dbReference type="EMBL" id="SFE98990.1"/>
    </source>
</evidence>
<keyword evidence="2" id="KW-1185">Reference proteome</keyword>
<dbReference type="AlphaFoldDB" id="A0A1I2F3A5"/>
<proteinExistence type="predicted"/>
<evidence type="ECO:0000313" key="2">
    <source>
        <dbReference type="Proteomes" id="UP000199119"/>
    </source>
</evidence>
<accession>A0A1I2F3A5</accession>
<sequence>MIALYKFRFYELDQPIEVGADRNFDFFVDPHYAAAMNAPIQNDMTLVFANTLLGPAIHTANYRCKILSITHLQLGEVQSIDTHGLDYTVKLADGRAFVVNAEEHPGKIEQSPVEVSDWAFLINIEPA</sequence>
<gene>
    <name evidence="1" type="ORF">SAMN04489711_10948</name>
</gene>
<name>A0A1I2F3A5_9BURK</name>
<dbReference type="RefSeq" id="WP_139222833.1">
    <property type="nucleotide sequence ID" value="NZ_FONX01000009.1"/>
</dbReference>
<dbReference type="OrthoDB" id="2876795at2"/>
<dbReference type="Proteomes" id="UP000199119">
    <property type="component" value="Unassembled WGS sequence"/>
</dbReference>
<dbReference type="EMBL" id="FONX01000009">
    <property type="protein sequence ID" value="SFE98990.1"/>
    <property type="molecule type" value="Genomic_DNA"/>
</dbReference>